<gene>
    <name evidence="2" type="ORF">ANANG_G00190340</name>
</gene>
<accession>A0A9D3M103</accession>
<protein>
    <submittedName>
        <fullName evidence="2">Uncharacterized protein</fullName>
    </submittedName>
</protein>
<sequence length="140" mass="14919">MLVEEYLSESVGILSPSVNLGVSVRVTFNPAPWKRGSSSSPRSLGRAPLGHRRPCLSTPLSGPARLNTPLTQNNLARRDRSPLTLLRADAASAQSRQASPPNRLLAFAVNPPSRRRGPEGVSSRATCKGWRVAGAKTGRG</sequence>
<organism evidence="2 3">
    <name type="scientific">Anguilla anguilla</name>
    <name type="common">European freshwater eel</name>
    <name type="synonym">Muraena anguilla</name>
    <dbReference type="NCBI Taxonomy" id="7936"/>
    <lineage>
        <taxon>Eukaryota</taxon>
        <taxon>Metazoa</taxon>
        <taxon>Chordata</taxon>
        <taxon>Craniata</taxon>
        <taxon>Vertebrata</taxon>
        <taxon>Euteleostomi</taxon>
        <taxon>Actinopterygii</taxon>
        <taxon>Neopterygii</taxon>
        <taxon>Teleostei</taxon>
        <taxon>Anguilliformes</taxon>
        <taxon>Anguillidae</taxon>
        <taxon>Anguilla</taxon>
    </lineage>
</organism>
<name>A0A9D3M103_ANGAN</name>
<evidence type="ECO:0000256" key="1">
    <source>
        <dbReference type="SAM" id="MobiDB-lite"/>
    </source>
</evidence>
<proteinExistence type="predicted"/>
<feature type="region of interest" description="Disordered" evidence="1">
    <location>
        <begin position="30"/>
        <end position="140"/>
    </location>
</feature>
<dbReference type="EMBL" id="JAFIRN010000010">
    <property type="protein sequence ID" value="KAG5840587.1"/>
    <property type="molecule type" value="Genomic_DNA"/>
</dbReference>
<dbReference type="AlphaFoldDB" id="A0A9D3M103"/>
<dbReference type="Proteomes" id="UP001044222">
    <property type="component" value="Chromosome 10"/>
</dbReference>
<evidence type="ECO:0000313" key="2">
    <source>
        <dbReference type="EMBL" id="KAG5840587.1"/>
    </source>
</evidence>
<reference evidence="2" key="1">
    <citation type="submission" date="2021-01" db="EMBL/GenBank/DDBJ databases">
        <title>A chromosome-scale assembly of European eel, Anguilla anguilla.</title>
        <authorList>
            <person name="Henkel C."/>
            <person name="Jong-Raadsen S.A."/>
            <person name="Dufour S."/>
            <person name="Weltzien F.-A."/>
            <person name="Palstra A.P."/>
            <person name="Pelster B."/>
            <person name="Spaink H.P."/>
            <person name="Van Den Thillart G.E."/>
            <person name="Jansen H."/>
            <person name="Zahm M."/>
            <person name="Klopp C."/>
            <person name="Cedric C."/>
            <person name="Louis A."/>
            <person name="Berthelot C."/>
            <person name="Parey E."/>
            <person name="Roest Crollius H."/>
            <person name="Montfort J."/>
            <person name="Robinson-Rechavi M."/>
            <person name="Bucao C."/>
            <person name="Bouchez O."/>
            <person name="Gislard M."/>
            <person name="Lluch J."/>
            <person name="Milhes M."/>
            <person name="Lampietro C."/>
            <person name="Lopez Roques C."/>
            <person name="Donnadieu C."/>
            <person name="Braasch I."/>
            <person name="Desvignes T."/>
            <person name="Postlethwait J."/>
            <person name="Bobe J."/>
            <person name="Guiguen Y."/>
            <person name="Dirks R."/>
        </authorList>
    </citation>
    <scope>NUCLEOTIDE SEQUENCE</scope>
    <source>
        <strain evidence="2">Tag_6206</strain>
        <tissue evidence="2">Liver</tissue>
    </source>
</reference>
<keyword evidence="3" id="KW-1185">Reference proteome</keyword>
<feature type="compositionally biased region" description="Low complexity" evidence="1">
    <location>
        <begin position="36"/>
        <end position="48"/>
    </location>
</feature>
<evidence type="ECO:0000313" key="3">
    <source>
        <dbReference type="Proteomes" id="UP001044222"/>
    </source>
</evidence>
<feature type="compositionally biased region" description="Low complexity" evidence="1">
    <location>
        <begin position="87"/>
        <end position="99"/>
    </location>
</feature>
<comment type="caution">
    <text evidence="2">The sequence shown here is derived from an EMBL/GenBank/DDBJ whole genome shotgun (WGS) entry which is preliminary data.</text>
</comment>